<evidence type="ECO:0000259" key="1">
    <source>
        <dbReference type="SMART" id="SM00914"/>
    </source>
</evidence>
<dbReference type="InterPro" id="IPR014957">
    <property type="entry name" value="IDEAL_dom"/>
</dbReference>
<dbReference type="SMART" id="SM00914">
    <property type="entry name" value="IDEAL"/>
    <property type="match status" value="1"/>
</dbReference>
<protein>
    <submittedName>
        <fullName evidence="2">IDEAL domain-containing protein</fullName>
    </submittedName>
</protein>
<sequence length="86" mass="9556">MNGADIGEYALLGADALAAEQPEVQRMDNMKVAYETMLGLAAEMVLDEALRNYRTEKIYTAIDDALAQGDVESFRRLTDELKAIQE</sequence>
<feature type="domain" description="IDEAL" evidence="1">
    <location>
        <begin position="45"/>
        <end position="81"/>
    </location>
</feature>
<name>A0A3D9IAB0_9BACL</name>
<reference evidence="2 3" key="1">
    <citation type="submission" date="2018-07" db="EMBL/GenBank/DDBJ databases">
        <title>Genomic Encyclopedia of Type Strains, Phase III (KMG-III): the genomes of soil and plant-associated and newly described type strains.</title>
        <authorList>
            <person name="Whitman W."/>
        </authorList>
    </citation>
    <scope>NUCLEOTIDE SEQUENCE [LARGE SCALE GENOMIC DNA]</scope>
    <source>
        <strain evidence="2 3">CECT 7287</strain>
    </source>
</reference>
<dbReference type="AlphaFoldDB" id="A0A3D9IAB0"/>
<comment type="caution">
    <text evidence="2">The sequence shown here is derived from an EMBL/GenBank/DDBJ whole genome shotgun (WGS) entry which is preliminary data.</text>
</comment>
<evidence type="ECO:0000313" key="2">
    <source>
        <dbReference type="EMBL" id="RED58713.1"/>
    </source>
</evidence>
<dbReference type="Gene3D" id="4.10.810.10">
    <property type="entry name" value="Virus Scaffolding Protein, Chain A"/>
    <property type="match status" value="1"/>
</dbReference>
<evidence type="ECO:0000313" key="3">
    <source>
        <dbReference type="Proteomes" id="UP000256977"/>
    </source>
</evidence>
<organism evidence="2 3">
    <name type="scientific">Cohnella phaseoli</name>
    <dbReference type="NCBI Taxonomy" id="456490"/>
    <lineage>
        <taxon>Bacteria</taxon>
        <taxon>Bacillati</taxon>
        <taxon>Bacillota</taxon>
        <taxon>Bacilli</taxon>
        <taxon>Bacillales</taxon>
        <taxon>Paenibacillaceae</taxon>
        <taxon>Cohnella</taxon>
    </lineage>
</organism>
<dbReference type="Proteomes" id="UP000256977">
    <property type="component" value="Unassembled WGS sequence"/>
</dbReference>
<accession>A0A3D9IAB0</accession>
<gene>
    <name evidence="2" type="ORF">DFP98_13361</name>
</gene>
<dbReference type="EMBL" id="QRDZ01000033">
    <property type="protein sequence ID" value="RED58713.1"/>
    <property type="molecule type" value="Genomic_DNA"/>
</dbReference>
<dbReference type="Pfam" id="PF08858">
    <property type="entry name" value="IDEAL"/>
    <property type="match status" value="1"/>
</dbReference>
<keyword evidence="3" id="KW-1185">Reference proteome</keyword>
<proteinExistence type="predicted"/>
<dbReference type="InterPro" id="IPR027393">
    <property type="entry name" value="Virus_scaffolding_prot_C"/>
</dbReference>